<comment type="similarity">
    <text evidence="1">Belongs to the HyuE racemase family.</text>
</comment>
<dbReference type="PANTHER" id="PTHR28047">
    <property type="entry name" value="PROTEIN DCG1"/>
    <property type="match status" value="1"/>
</dbReference>
<dbReference type="AlphaFoldDB" id="A0A4V4GRD3"/>
<keyword evidence="3" id="KW-1185">Reference proteome</keyword>
<dbReference type="PANTHER" id="PTHR28047:SF5">
    <property type="entry name" value="PROTEIN DCG1"/>
    <property type="match status" value="1"/>
</dbReference>
<dbReference type="InterPro" id="IPR053714">
    <property type="entry name" value="Iso_Racemase_Enz_sf"/>
</dbReference>
<dbReference type="InterPro" id="IPR052186">
    <property type="entry name" value="Hydantoin_racemase-like"/>
</dbReference>
<dbReference type="GO" id="GO:0047661">
    <property type="term" value="F:amino-acid racemase activity"/>
    <property type="evidence" value="ECO:0007669"/>
    <property type="project" value="InterPro"/>
</dbReference>
<dbReference type="EMBL" id="STFG01000008">
    <property type="protein sequence ID" value="THU01456.1"/>
    <property type="molecule type" value="Genomic_DNA"/>
</dbReference>
<name>A0A4V4GRD3_9BURK</name>
<sequence>MRSAPTQTKRLLVINPNTSVEVTALLQQHIRTQLLHNSAQPGPAYEVEATTAHFGPAYISSEVAYTIASHACLDAWAGKVAGHNGALLPWDGIVIGCFGDPGLLAMRELAPIPVTGLAEGAFTVAAQHGNFGIVTGGERWRPMLQRLAQALHCDHTLKDIATVELTGAQLMANRPAALEMLRQACQQQLQTHEVDAIIIGGAALTGMAAEIQAHVAVPLIDSVHAAARHISHQMRCEPPTQSPQPCTGAAVRWSGLSTALEALLANRA</sequence>
<reference evidence="2 3" key="1">
    <citation type="journal article" date="2015" name="Antonie Van Leeuwenhoek">
        <title>Lampropedia puyangensis sp. nov., isolated from symptomatic bark of Populus ? euramericana canker and emended description of Lampropedia hyalina (Ehrenberg 1832) Lee et al. 2004.</title>
        <authorList>
            <person name="Li Y."/>
            <person name="Wang T."/>
            <person name="Piao C.G."/>
            <person name="Wang L.F."/>
            <person name="Tian G.Z."/>
            <person name="Zhu T.H."/>
            <person name="Guo M.W."/>
        </authorList>
    </citation>
    <scope>NUCLEOTIDE SEQUENCE [LARGE SCALE GENOMIC DNA]</scope>
    <source>
        <strain evidence="2 3">2-bin</strain>
    </source>
</reference>
<comment type="caution">
    <text evidence="2">The sequence shown here is derived from an EMBL/GenBank/DDBJ whole genome shotgun (WGS) entry which is preliminary data.</text>
</comment>
<evidence type="ECO:0000313" key="2">
    <source>
        <dbReference type="EMBL" id="THU01456.1"/>
    </source>
</evidence>
<evidence type="ECO:0000256" key="1">
    <source>
        <dbReference type="ARBA" id="ARBA00038414"/>
    </source>
</evidence>
<dbReference type="InterPro" id="IPR015942">
    <property type="entry name" value="Asp/Glu/hydantoin_racemase"/>
</dbReference>
<dbReference type="Gene3D" id="3.40.50.12500">
    <property type="match status" value="1"/>
</dbReference>
<dbReference type="OrthoDB" id="9791723at2"/>
<evidence type="ECO:0000313" key="3">
    <source>
        <dbReference type="Proteomes" id="UP000308917"/>
    </source>
</evidence>
<proteinExistence type="inferred from homology"/>
<accession>A0A4V4GRD3</accession>
<organism evidence="2 3">
    <name type="scientific">Lampropedia puyangensis</name>
    <dbReference type="NCBI Taxonomy" id="1330072"/>
    <lineage>
        <taxon>Bacteria</taxon>
        <taxon>Pseudomonadati</taxon>
        <taxon>Pseudomonadota</taxon>
        <taxon>Betaproteobacteria</taxon>
        <taxon>Burkholderiales</taxon>
        <taxon>Comamonadaceae</taxon>
        <taxon>Lampropedia</taxon>
    </lineage>
</organism>
<dbReference type="RefSeq" id="WP_136573394.1">
    <property type="nucleotide sequence ID" value="NZ_STFG01000008.1"/>
</dbReference>
<protein>
    <submittedName>
        <fullName evidence="2">Asp/Glu racemase</fullName>
    </submittedName>
</protein>
<dbReference type="Proteomes" id="UP000308917">
    <property type="component" value="Unassembled WGS sequence"/>
</dbReference>
<dbReference type="Pfam" id="PF01177">
    <property type="entry name" value="Asp_Glu_race"/>
    <property type="match status" value="1"/>
</dbReference>
<gene>
    <name evidence="2" type="ORF">E9531_08780</name>
</gene>